<dbReference type="InterPro" id="IPR038577">
    <property type="entry name" value="GT10-like_C_sf"/>
</dbReference>
<keyword evidence="6 11" id="KW-0812">Transmembrane</keyword>
<dbReference type="GO" id="GO:0032580">
    <property type="term" value="C:Golgi cisterna membrane"/>
    <property type="evidence" value="ECO:0007669"/>
    <property type="project" value="UniProtKB-SubCell"/>
</dbReference>
<feature type="domain" description="Fucosyltransferase C-terminal" evidence="12">
    <location>
        <begin position="168"/>
        <end position="353"/>
    </location>
</feature>
<proteinExistence type="inferred from homology"/>
<dbReference type="PANTHER" id="PTHR11929">
    <property type="entry name" value="ALPHA- 1,3 -FUCOSYLTRANSFERASE"/>
    <property type="match status" value="1"/>
</dbReference>
<keyword evidence="10" id="KW-0325">Glycoprotein</keyword>
<dbReference type="EC" id="2.4.1.-" evidence="11"/>
<evidence type="ECO:0000256" key="2">
    <source>
        <dbReference type="ARBA" id="ARBA00004922"/>
    </source>
</evidence>
<dbReference type="InterPro" id="IPR001503">
    <property type="entry name" value="Glyco_trans_10"/>
</dbReference>
<dbReference type="GO" id="GO:0046920">
    <property type="term" value="F:alpha-(1-&gt;3)-fucosyltransferase activity"/>
    <property type="evidence" value="ECO:0007669"/>
    <property type="project" value="TreeGrafter"/>
</dbReference>
<dbReference type="InterPro" id="IPR031481">
    <property type="entry name" value="Glyco_tran_10_N"/>
</dbReference>
<keyword evidence="4 11" id="KW-0328">Glycosyltransferase</keyword>
<dbReference type="Proteomes" id="UP001154078">
    <property type="component" value="Chromosome 7"/>
</dbReference>
<dbReference type="PANTHER" id="PTHR11929:SF194">
    <property type="entry name" value="ALPHA-(1,3)-FUCOSYLTRANSFERASE 10"/>
    <property type="match status" value="1"/>
</dbReference>
<feature type="domain" description="Fucosyltransferase N-terminal" evidence="13">
    <location>
        <begin position="37"/>
        <end position="134"/>
    </location>
</feature>
<comment type="subcellular location">
    <subcellularLocation>
        <location evidence="1 11">Golgi apparatus</location>
        <location evidence="1 11">Golgi stack membrane</location>
        <topology evidence="1 11">Single-pass type II membrane protein</topology>
    </subcellularLocation>
</comment>
<evidence type="ECO:0000256" key="4">
    <source>
        <dbReference type="ARBA" id="ARBA00022676"/>
    </source>
</evidence>
<reference evidence="14" key="1">
    <citation type="submission" date="2021-12" db="EMBL/GenBank/DDBJ databases">
        <authorList>
            <person name="King R."/>
        </authorList>
    </citation>
    <scope>NUCLEOTIDE SEQUENCE</scope>
</reference>
<dbReference type="FunFam" id="3.40.50.11660:FF:000002">
    <property type="entry name" value="Alpha-(1,3)-fucosyltransferase"/>
    <property type="match status" value="1"/>
</dbReference>
<evidence type="ECO:0000256" key="8">
    <source>
        <dbReference type="ARBA" id="ARBA00022989"/>
    </source>
</evidence>
<keyword evidence="8" id="KW-1133">Transmembrane helix</keyword>
<dbReference type="Pfam" id="PF17039">
    <property type="entry name" value="Glyco_tran_10_N"/>
    <property type="match status" value="1"/>
</dbReference>
<dbReference type="Gene3D" id="3.40.50.11660">
    <property type="entry name" value="Glycosyl transferase family 10, C-terminal domain"/>
    <property type="match status" value="1"/>
</dbReference>
<gene>
    <name evidence="14" type="ORF">MELIAE_LOCUS10655</name>
</gene>
<dbReference type="OrthoDB" id="9993460at2759"/>
<evidence type="ECO:0000313" key="15">
    <source>
        <dbReference type="Proteomes" id="UP001154078"/>
    </source>
</evidence>
<evidence type="ECO:0000256" key="3">
    <source>
        <dbReference type="ARBA" id="ARBA00008919"/>
    </source>
</evidence>
<keyword evidence="5 11" id="KW-0808">Transferase</keyword>
<dbReference type="SUPFAM" id="SSF53756">
    <property type="entry name" value="UDP-Glycosyltransferase/glycogen phosphorylase"/>
    <property type="match status" value="1"/>
</dbReference>
<evidence type="ECO:0000256" key="11">
    <source>
        <dbReference type="RuleBase" id="RU003832"/>
    </source>
</evidence>
<keyword evidence="15" id="KW-1185">Reference proteome</keyword>
<organism evidence="14 15">
    <name type="scientific">Brassicogethes aeneus</name>
    <name type="common">Rape pollen beetle</name>
    <name type="synonym">Meligethes aeneus</name>
    <dbReference type="NCBI Taxonomy" id="1431903"/>
    <lineage>
        <taxon>Eukaryota</taxon>
        <taxon>Metazoa</taxon>
        <taxon>Ecdysozoa</taxon>
        <taxon>Arthropoda</taxon>
        <taxon>Hexapoda</taxon>
        <taxon>Insecta</taxon>
        <taxon>Pterygota</taxon>
        <taxon>Neoptera</taxon>
        <taxon>Endopterygota</taxon>
        <taxon>Coleoptera</taxon>
        <taxon>Polyphaga</taxon>
        <taxon>Cucujiformia</taxon>
        <taxon>Nitidulidae</taxon>
        <taxon>Meligethinae</taxon>
        <taxon>Brassicogethes</taxon>
    </lineage>
</organism>
<evidence type="ECO:0000256" key="9">
    <source>
        <dbReference type="ARBA" id="ARBA00023136"/>
    </source>
</evidence>
<sequence length="412" mass="48110">MLYSLKLHSIAYFVIASLCTHFLLNLFVDNRVKNEYPVLVWKSSIVPDRDRLIICYDKKYECLITRNETKNNVSVFMFYGSHLDNNDFPLPRNGEIWALFHEESPRNYAPILFREMQGLFNITATFSTNSDFPLTLQYLPNINSIIDKTYFKSTKEKNNFIKTKNIASVLFIQSDCDTPIERDNFISKLMEYIKIDSYGACLHNQDFSKEISTIYPLDLYNPVFLEFISQYKFIIAFENSICEDYITEKLWRPLMVGSVPIYLGSPSVKAWLPNKKSAILVDDFDSAKSLADFIKVVNSNDTLYDLFLEHKLNGIIENDDLIDKFGFGLNNEHENAITAFECFVCKKIHHGRYKVKEGSVFDCPYPKNSSWNGFWDAGRYQARALKILMEKNVKFSNATYEKLWKKLFYKEN</sequence>
<evidence type="ECO:0000259" key="12">
    <source>
        <dbReference type="Pfam" id="PF00852"/>
    </source>
</evidence>
<evidence type="ECO:0000259" key="13">
    <source>
        <dbReference type="Pfam" id="PF17039"/>
    </source>
</evidence>
<keyword evidence="11" id="KW-0333">Golgi apparatus</keyword>
<keyword evidence="7" id="KW-0735">Signal-anchor</keyword>
<name>A0A9P0BEH6_BRAAE</name>
<accession>A0A9P0BEH6</accession>
<comment type="similarity">
    <text evidence="3 11">Belongs to the glycosyltransferase 10 family.</text>
</comment>
<evidence type="ECO:0000313" key="14">
    <source>
        <dbReference type="EMBL" id="CAH0561014.1"/>
    </source>
</evidence>
<evidence type="ECO:0000256" key="5">
    <source>
        <dbReference type="ARBA" id="ARBA00022679"/>
    </source>
</evidence>
<dbReference type="Pfam" id="PF00852">
    <property type="entry name" value="Glyco_transf_10"/>
    <property type="match status" value="1"/>
</dbReference>
<dbReference type="AlphaFoldDB" id="A0A9P0BEH6"/>
<evidence type="ECO:0000256" key="1">
    <source>
        <dbReference type="ARBA" id="ARBA00004447"/>
    </source>
</evidence>
<protein>
    <recommendedName>
        <fullName evidence="11">Fucosyltransferase</fullName>
        <ecNumber evidence="11">2.4.1.-</ecNumber>
    </recommendedName>
</protein>
<dbReference type="InterPro" id="IPR055270">
    <property type="entry name" value="Glyco_tran_10_C"/>
</dbReference>
<dbReference type="EMBL" id="OV121138">
    <property type="protein sequence ID" value="CAH0561014.1"/>
    <property type="molecule type" value="Genomic_DNA"/>
</dbReference>
<evidence type="ECO:0000256" key="6">
    <source>
        <dbReference type="ARBA" id="ARBA00022692"/>
    </source>
</evidence>
<comment type="pathway">
    <text evidence="2">Protein modification; protein glycosylation.</text>
</comment>
<evidence type="ECO:0000256" key="10">
    <source>
        <dbReference type="ARBA" id="ARBA00023180"/>
    </source>
</evidence>
<keyword evidence="9" id="KW-0472">Membrane</keyword>
<evidence type="ECO:0000256" key="7">
    <source>
        <dbReference type="ARBA" id="ARBA00022968"/>
    </source>
</evidence>